<dbReference type="RefSeq" id="WP_030356384.1">
    <property type="nucleotide sequence ID" value="NZ_CP021748.1"/>
</dbReference>
<organism evidence="2 3">
    <name type="scientific">Streptomyces alboflavus</name>
    <dbReference type="NCBI Taxonomy" id="67267"/>
    <lineage>
        <taxon>Bacteria</taxon>
        <taxon>Bacillati</taxon>
        <taxon>Actinomycetota</taxon>
        <taxon>Actinomycetes</taxon>
        <taxon>Kitasatosporales</taxon>
        <taxon>Streptomycetaceae</taxon>
        <taxon>Streptomyces</taxon>
    </lineage>
</organism>
<dbReference type="Proteomes" id="UP000195880">
    <property type="component" value="Chromosome"/>
</dbReference>
<proteinExistence type="predicted"/>
<keyword evidence="3" id="KW-1185">Reference proteome</keyword>
<evidence type="ECO:0000313" key="2">
    <source>
        <dbReference type="EMBL" id="ARX81026.1"/>
    </source>
</evidence>
<sequence>MTKNRTTTIGVASLLLAAGALGATGLPAAADSGTGEARTATGTSNAQEARAFCSGPGVGIYRDSGHRTYKGRFTSIDTESLRDKKARAYAEDIVKGDKVQVQRSIKPFKMKNHVQHPSTKYIKEKKGGYKSCSKKASWFDANVRDWMVTKTVKLQIGGNKSYAVRSCVFPVSGGKGCTKWFVDHK</sequence>
<accession>A0A1Z1W3M4</accession>
<keyword evidence="1" id="KW-0732">Signal</keyword>
<dbReference type="OrthoDB" id="4333952at2"/>
<feature type="chain" id="PRO_5039383313" description="Secreted protein" evidence="1">
    <location>
        <begin position="23"/>
        <end position="185"/>
    </location>
</feature>
<evidence type="ECO:0008006" key="4">
    <source>
        <dbReference type="Google" id="ProtNLM"/>
    </source>
</evidence>
<feature type="signal peptide" evidence="1">
    <location>
        <begin position="1"/>
        <end position="22"/>
    </location>
</feature>
<evidence type="ECO:0000313" key="3">
    <source>
        <dbReference type="Proteomes" id="UP000195880"/>
    </source>
</evidence>
<gene>
    <name evidence="2" type="ORF">SMD44_00424</name>
</gene>
<evidence type="ECO:0000256" key="1">
    <source>
        <dbReference type="SAM" id="SignalP"/>
    </source>
</evidence>
<reference evidence="2 3" key="1">
    <citation type="submission" date="2017-05" db="EMBL/GenBank/DDBJ databases">
        <title>Streptomyces alboflavus Genome sequencing and assembly.</title>
        <authorList>
            <person name="Wang Y."/>
            <person name="Du B."/>
            <person name="Ding Y."/>
            <person name="Liu H."/>
            <person name="Hou Q."/>
            <person name="Liu K."/>
            <person name="Wang C."/>
            <person name="Yao L."/>
        </authorList>
    </citation>
    <scope>NUCLEOTIDE SEQUENCE [LARGE SCALE GENOMIC DNA]</scope>
    <source>
        <strain evidence="2 3">MDJK44</strain>
    </source>
</reference>
<dbReference type="KEGG" id="salf:SMD44_00424"/>
<dbReference type="STRING" id="67267.GCA_000716675_00682"/>
<protein>
    <recommendedName>
        <fullName evidence="4">Secreted protein</fullName>
    </recommendedName>
</protein>
<name>A0A1Z1W3M4_9ACTN</name>
<dbReference type="EMBL" id="CP021748">
    <property type="protein sequence ID" value="ARX81026.1"/>
    <property type="molecule type" value="Genomic_DNA"/>
</dbReference>
<dbReference type="AlphaFoldDB" id="A0A1Z1W3M4"/>